<dbReference type="Proteomes" id="UP001627154">
    <property type="component" value="Unassembled WGS sequence"/>
</dbReference>
<protein>
    <submittedName>
        <fullName evidence="1">Uncharacterized protein</fullName>
    </submittedName>
</protein>
<gene>
    <name evidence="1" type="ORF">TKK_003074</name>
</gene>
<accession>A0ABD2XFP6</accession>
<name>A0ABD2XFP6_9HYME</name>
<keyword evidence="2" id="KW-1185">Reference proteome</keyword>
<evidence type="ECO:0000313" key="1">
    <source>
        <dbReference type="EMBL" id="KAL3404079.1"/>
    </source>
</evidence>
<comment type="caution">
    <text evidence="1">The sequence shown here is derived from an EMBL/GenBank/DDBJ whole genome shotgun (WGS) entry which is preliminary data.</text>
</comment>
<reference evidence="1 2" key="1">
    <citation type="journal article" date="2024" name="bioRxiv">
        <title>A reference genome for Trichogramma kaykai: A tiny desert-dwelling parasitoid wasp with competing sex-ratio distorters.</title>
        <authorList>
            <person name="Culotta J."/>
            <person name="Lindsey A.R."/>
        </authorList>
    </citation>
    <scope>NUCLEOTIDE SEQUENCE [LARGE SCALE GENOMIC DNA]</scope>
    <source>
        <strain evidence="1 2">KSX58</strain>
    </source>
</reference>
<sequence>MYCKRSKVSCVLNKENTMPTTRTIEAVTLKNAVRKVINGPALPRRRRTFGAFRTLHFDSSGAAGQVIKL</sequence>
<dbReference type="AlphaFoldDB" id="A0ABD2XFP6"/>
<organism evidence="1 2">
    <name type="scientific">Trichogramma kaykai</name>
    <dbReference type="NCBI Taxonomy" id="54128"/>
    <lineage>
        <taxon>Eukaryota</taxon>
        <taxon>Metazoa</taxon>
        <taxon>Ecdysozoa</taxon>
        <taxon>Arthropoda</taxon>
        <taxon>Hexapoda</taxon>
        <taxon>Insecta</taxon>
        <taxon>Pterygota</taxon>
        <taxon>Neoptera</taxon>
        <taxon>Endopterygota</taxon>
        <taxon>Hymenoptera</taxon>
        <taxon>Apocrita</taxon>
        <taxon>Proctotrupomorpha</taxon>
        <taxon>Chalcidoidea</taxon>
        <taxon>Trichogrammatidae</taxon>
        <taxon>Trichogramma</taxon>
    </lineage>
</organism>
<proteinExistence type="predicted"/>
<dbReference type="EMBL" id="JBJJXI010000026">
    <property type="protein sequence ID" value="KAL3404079.1"/>
    <property type="molecule type" value="Genomic_DNA"/>
</dbReference>
<evidence type="ECO:0000313" key="2">
    <source>
        <dbReference type="Proteomes" id="UP001627154"/>
    </source>
</evidence>